<accession>A0A6M5Y796</accession>
<dbReference type="Proteomes" id="UP000502756">
    <property type="component" value="Chromosome"/>
</dbReference>
<organism evidence="1 2">
    <name type="scientific">Spirosoma taeanense</name>
    <dbReference type="NCBI Taxonomy" id="2735870"/>
    <lineage>
        <taxon>Bacteria</taxon>
        <taxon>Pseudomonadati</taxon>
        <taxon>Bacteroidota</taxon>
        <taxon>Cytophagia</taxon>
        <taxon>Cytophagales</taxon>
        <taxon>Cytophagaceae</taxon>
        <taxon>Spirosoma</taxon>
    </lineage>
</organism>
<reference evidence="1 2" key="1">
    <citation type="submission" date="2020-05" db="EMBL/GenBank/DDBJ databases">
        <title>Genome sequencing of Spirosoma sp. TS118.</title>
        <authorList>
            <person name="Lee J.-H."/>
            <person name="Jeong S."/>
            <person name="Zhao L."/>
            <person name="Jung J.-H."/>
            <person name="Kim M.-K."/>
            <person name="Lim S."/>
        </authorList>
    </citation>
    <scope>NUCLEOTIDE SEQUENCE [LARGE SCALE GENOMIC DNA]</scope>
    <source>
        <strain evidence="1 2">TS118</strain>
    </source>
</reference>
<evidence type="ECO:0000313" key="1">
    <source>
        <dbReference type="EMBL" id="QJW89101.1"/>
    </source>
</evidence>
<name>A0A6M5Y796_9BACT</name>
<dbReference type="KEGG" id="stae:HNV11_06705"/>
<dbReference type="RefSeq" id="WP_171738939.1">
    <property type="nucleotide sequence ID" value="NZ_CP053435.1"/>
</dbReference>
<protein>
    <submittedName>
        <fullName evidence="1">Uncharacterized protein</fullName>
    </submittedName>
</protein>
<sequence>MNGEKLYNLIDKQVEKSVFLFAADEGVYGLWEFVQEVNFEFLTIAEKYAIAYDLLKELLLDELLILEEFTSTDLTQKVKNIEVTELESILSRPFSWYPSGTPTYSVSITQRGIDYLEKLSELERQNLSNGFLEVLNRGSFPSTGCTSRKRVCSPTSADCAYADTHKNA</sequence>
<evidence type="ECO:0000313" key="2">
    <source>
        <dbReference type="Proteomes" id="UP000502756"/>
    </source>
</evidence>
<dbReference type="EMBL" id="CP053435">
    <property type="protein sequence ID" value="QJW89101.1"/>
    <property type="molecule type" value="Genomic_DNA"/>
</dbReference>
<gene>
    <name evidence="1" type="ORF">HNV11_06705</name>
</gene>
<dbReference type="AlphaFoldDB" id="A0A6M5Y796"/>
<keyword evidence="2" id="KW-1185">Reference proteome</keyword>
<proteinExistence type="predicted"/>